<organism evidence="1 2">
    <name type="scientific">Dreissena polymorpha</name>
    <name type="common">Zebra mussel</name>
    <name type="synonym">Mytilus polymorpha</name>
    <dbReference type="NCBI Taxonomy" id="45954"/>
    <lineage>
        <taxon>Eukaryota</taxon>
        <taxon>Metazoa</taxon>
        <taxon>Spiralia</taxon>
        <taxon>Lophotrochozoa</taxon>
        <taxon>Mollusca</taxon>
        <taxon>Bivalvia</taxon>
        <taxon>Autobranchia</taxon>
        <taxon>Heteroconchia</taxon>
        <taxon>Euheterodonta</taxon>
        <taxon>Imparidentia</taxon>
        <taxon>Neoheterodontei</taxon>
        <taxon>Myida</taxon>
        <taxon>Dreissenoidea</taxon>
        <taxon>Dreissenidae</taxon>
        <taxon>Dreissena</taxon>
    </lineage>
</organism>
<reference evidence="1" key="1">
    <citation type="journal article" date="2019" name="bioRxiv">
        <title>The Genome of the Zebra Mussel, Dreissena polymorpha: A Resource for Invasive Species Research.</title>
        <authorList>
            <person name="McCartney M.A."/>
            <person name="Auch B."/>
            <person name="Kono T."/>
            <person name="Mallez S."/>
            <person name="Zhang Y."/>
            <person name="Obille A."/>
            <person name="Becker A."/>
            <person name="Abrahante J.E."/>
            <person name="Garbe J."/>
            <person name="Badalamenti J.P."/>
            <person name="Herman A."/>
            <person name="Mangelson H."/>
            <person name="Liachko I."/>
            <person name="Sullivan S."/>
            <person name="Sone E.D."/>
            <person name="Koren S."/>
            <person name="Silverstein K.A.T."/>
            <person name="Beckman K.B."/>
            <person name="Gohl D.M."/>
        </authorList>
    </citation>
    <scope>NUCLEOTIDE SEQUENCE</scope>
    <source>
        <strain evidence="1">Duluth1</strain>
        <tissue evidence="1">Whole animal</tissue>
    </source>
</reference>
<evidence type="ECO:0000313" key="1">
    <source>
        <dbReference type="EMBL" id="KAH3701426.1"/>
    </source>
</evidence>
<dbReference type="AlphaFoldDB" id="A0A9D3YN20"/>
<reference evidence="1" key="2">
    <citation type="submission" date="2020-11" db="EMBL/GenBank/DDBJ databases">
        <authorList>
            <person name="McCartney M.A."/>
            <person name="Auch B."/>
            <person name="Kono T."/>
            <person name="Mallez S."/>
            <person name="Becker A."/>
            <person name="Gohl D.M."/>
            <person name="Silverstein K.A.T."/>
            <person name="Koren S."/>
            <person name="Bechman K.B."/>
            <person name="Herman A."/>
            <person name="Abrahante J.E."/>
            <person name="Garbe J."/>
        </authorList>
    </citation>
    <scope>NUCLEOTIDE SEQUENCE</scope>
    <source>
        <strain evidence="1">Duluth1</strain>
        <tissue evidence="1">Whole animal</tissue>
    </source>
</reference>
<accession>A0A9D3YN20</accession>
<gene>
    <name evidence="1" type="ORF">DPMN_076414</name>
</gene>
<name>A0A9D3YN20_DREPO</name>
<comment type="caution">
    <text evidence="1">The sequence shown here is derived from an EMBL/GenBank/DDBJ whole genome shotgun (WGS) entry which is preliminary data.</text>
</comment>
<proteinExistence type="predicted"/>
<dbReference type="Proteomes" id="UP000828390">
    <property type="component" value="Unassembled WGS sequence"/>
</dbReference>
<evidence type="ECO:0000313" key="2">
    <source>
        <dbReference type="Proteomes" id="UP000828390"/>
    </source>
</evidence>
<sequence length="69" mass="8011">MEWRVWLYPVEIGARGFPAQSLWRMFSALGIEGADRKRAAGKLILTADRTSIWLCMKREERSWKPTANT</sequence>
<dbReference type="EMBL" id="JAIWYP010000015">
    <property type="protein sequence ID" value="KAH3701426.1"/>
    <property type="molecule type" value="Genomic_DNA"/>
</dbReference>
<protein>
    <submittedName>
        <fullName evidence="1">Uncharacterized protein</fullName>
    </submittedName>
</protein>
<keyword evidence="2" id="KW-1185">Reference proteome</keyword>